<evidence type="ECO:0000313" key="1">
    <source>
        <dbReference type="EMBL" id="PKI48261.1"/>
    </source>
</evidence>
<dbReference type="EMBL" id="PGOL01002418">
    <property type="protein sequence ID" value="PKI48261.1"/>
    <property type="molecule type" value="Genomic_DNA"/>
</dbReference>
<evidence type="ECO:0000313" key="2">
    <source>
        <dbReference type="Proteomes" id="UP000233551"/>
    </source>
</evidence>
<keyword evidence="2" id="KW-1185">Reference proteome</keyword>
<dbReference type="AlphaFoldDB" id="A0A2I0IW66"/>
<accession>A0A2I0IW66</accession>
<organism evidence="1 2">
    <name type="scientific">Punica granatum</name>
    <name type="common">Pomegranate</name>
    <dbReference type="NCBI Taxonomy" id="22663"/>
    <lineage>
        <taxon>Eukaryota</taxon>
        <taxon>Viridiplantae</taxon>
        <taxon>Streptophyta</taxon>
        <taxon>Embryophyta</taxon>
        <taxon>Tracheophyta</taxon>
        <taxon>Spermatophyta</taxon>
        <taxon>Magnoliopsida</taxon>
        <taxon>eudicotyledons</taxon>
        <taxon>Gunneridae</taxon>
        <taxon>Pentapetalae</taxon>
        <taxon>rosids</taxon>
        <taxon>malvids</taxon>
        <taxon>Myrtales</taxon>
        <taxon>Lythraceae</taxon>
        <taxon>Punica</taxon>
    </lineage>
</organism>
<gene>
    <name evidence="1" type="ORF">CRG98_031344</name>
</gene>
<protein>
    <submittedName>
        <fullName evidence="1">Uncharacterized protein</fullName>
    </submittedName>
</protein>
<comment type="caution">
    <text evidence="1">The sequence shown here is derived from an EMBL/GenBank/DDBJ whole genome shotgun (WGS) entry which is preliminary data.</text>
</comment>
<sequence length="123" mass="14004">MDFIEKHTRLAVFRSNVATVVLDEVLMQVRLLSTPKRTLEVAMVVVWFQSYWVDPYSPTKITENKEHLGNRPDWAVFGSDVATESLDGVLMQESRIDPICKKIARTVRKFDPIGQSGCFFVVG</sequence>
<name>A0A2I0IW66_PUNGR</name>
<dbReference type="Proteomes" id="UP000233551">
    <property type="component" value="Unassembled WGS sequence"/>
</dbReference>
<proteinExistence type="predicted"/>
<reference evidence="1 2" key="1">
    <citation type="submission" date="2017-11" db="EMBL/GenBank/DDBJ databases">
        <title>De-novo sequencing of pomegranate (Punica granatum L.) genome.</title>
        <authorList>
            <person name="Akparov Z."/>
            <person name="Amiraslanov A."/>
            <person name="Hajiyeva S."/>
            <person name="Abbasov M."/>
            <person name="Kaur K."/>
            <person name="Hamwieh A."/>
            <person name="Solovyev V."/>
            <person name="Salamov A."/>
            <person name="Braich B."/>
            <person name="Kosarev P."/>
            <person name="Mahmoud A."/>
            <person name="Hajiyev E."/>
            <person name="Babayeva S."/>
            <person name="Izzatullayeva V."/>
            <person name="Mammadov A."/>
            <person name="Mammadov A."/>
            <person name="Sharifova S."/>
            <person name="Ojaghi J."/>
            <person name="Eynullazada K."/>
            <person name="Bayramov B."/>
            <person name="Abdulazimova A."/>
            <person name="Shahmuradov I."/>
        </authorList>
    </citation>
    <scope>NUCLEOTIDE SEQUENCE [LARGE SCALE GENOMIC DNA]</scope>
    <source>
        <strain evidence="2">cv. AG2017</strain>
        <tissue evidence="1">Leaf</tissue>
    </source>
</reference>